<dbReference type="RefSeq" id="WP_252741942.1">
    <property type="nucleotide sequence ID" value="NZ_JAMXIB010000010.1"/>
</dbReference>
<dbReference type="InterPro" id="IPR039447">
    <property type="entry name" value="UreH-like_TM_dom"/>
</dbReference>
<feature type="transmembrane region" description="Helical" evidence="2">
    <location>
        <begin position="42"/>
        <end position="62"/>
    </location>
</feature>
<feature type="transmembrane region" description="Helical" evidence="2">
    <location>
        <begin position="141"/>
        <end position="164"/>
    </location>
</feature>
<keyword evidence="2" id="KW-0472">Membrane</keyword>
<dbReference type="Proteomes" id="UP001206312">
    <property type="component" value="Unassembled WGS sequence"/>
</dbReference>
<reference evidence="4 5" key="1">
    <citation type="submission" date="2022-06" db="EMBL/GenBank/DDBJ databases">
        <authorList>
            <person name="Xuan X."/>
        </authorList>
    </citation>
    <scope>NUCLEOTIDE SEQUENCE [LARGE SCALE GENOMIC DNA]</scope>
    <source>
        <strain evidence="4 5">2V75</strain>
    </source>
</reference>
<keyword evidence="2" id="KW-1133">Transmembrane helix</keyword>
<feature type="transmembrane region" description="Helical" evidence="2">
    <location>
        <begin position="176"/>
        <end position="196"/>
    </location>
</feature>
<organism evidence="4 5">
    <name type="scientific">Robiginitalea marina</name>
    <dbReference type="NCBI Taxonomy" id="2954105"/>
    <lineage>
        <taxon>Bacteria</taxon>
        <taxon>Pseudomonadati</taxon>
        <taxon>Bacteroidota</taxon>
        <taxon>Flavobacteriia</taxon>
        <taxon>Flavobacteriales</taxon>
        <taxon>Flavobacteriaceae</taxon>
        <taxon>Robiginitalea</taxon>
    </lineage>
</organism>
<accession>A0ABT1AZX2</accession>
<dbReference type="PANTHER" id="PTHR33876">
    <property type="entry name" value="UNNAMED PRODUCT"/>
    <property type="match status" value="1"/>
</dbReference>
<evidence type="ECO:0000259" key="3">
    <source>
        <dbReference type="Pfam" id="PF13386"/>
    </source>
</evidence>
<evidence type="ECO:0000313" key="5">
    <source>
        <dbReference type="Proteomes" id="UP001206312"/>
    </source>
</evidence>
<evidence type="ECO:0000256" key="1">
    <source>
        <dbReference type="SAM" id="MobiDB-lite"/>
    </source>
</evidence>
<protein>
    <submittedName>
        <fullName evidence="4">Sulfite exporter TauE/SafE family protein</fullName>
    </submittedName>
</protein>
<proteinExistence type="predicted"/>
<evidence type="ECO:0000313" key="4">
    <source>
        <dbReference type="EMBL" id="MCO5725571.1"/>
    </source>
</evidence>
<evidence type="ECO:0000256" key="2">
    <source>
        <dbReference type="SAM" id="Phobius"/>
    </source>
</evidence>
<dbReference type="InterPro" id="IPR052776">
    <property type="entry name" value="Chloro_ReproSupport/MetalTrans"/>
</dbReference>
<dbReference type="Pfam" id="PF13386">
    <property type="entry name" value="DsbD_2"/>
    <property type="match status" value="1"/>
</dbReference>
<keyword evidence="5" id="KW-1185">Reference proteome</keyword>
<dbReference type="EMBL" id="JAMXIB010000010">
    <property type="protein sequence ID" value="MCO5725571.1"/>
    <property type="molecule type" value="Genomic_DNA"/>
</dbReference>
<dbReference type="PANTHER" id="PTHR33876:SF4">
    <property type="entry name" value="CHLOROPLAST PROTEIN FOR GROWTH AND FERTILITY 2"/>
    <property type="match status" value="1"/>
</dbReference>
<gene>
    <name evidence="4" type="ORF">NG653_11945</name>
</gene>
<keyword evidence="2" id="KW-0812">Transmembrane</keyword>
<feature type="region of interest" description="Disordered" evidence="1">
    <location>
        <begin position="112"/>
        <end position="136"/>
    </location>
</feature>
<feature type="transmembrane region" description="Helical" evidence="2">
    <location>
        <begin position="74"/>
        <end position="95"/>
    </location>
</feature>
<feature type="domain" description="Urease accessory protein UreH-like transmembrane" evidence="3">
    <location>
        <begin position="26"/>
        <end position="226"/>
    </location>
</feature>
<sequence length="232" mass="25068">MWFAFTSGLLAAMLHVISGPDHLAAVTPFAIEQKRKAWKIGAIWGLAHLAGMLLIGLLFLMFREMIPVDAISAYSEQLVGLVLLGVGFWALFSVFRKKAVHSHTHIHENGKPYLHKHPHSHGSSPAHSHSHPAPPKRHGTAAFSIGFLHGLAGVAHFLLFLPVLGFDSQAEASSYIGGFGAGTVLAMTVFTLVLGQVAELAKNWHNPIFFKGIRVAGGLFAVVIGVYWMVAN</sequence>
<comment type="caution">
    <text evidence="4">The sequence shown here is derived from an EMBL/GenBank/DDBJ whole genome shotgun (WGS) entry which is preliminary data.</text>
</comment>
<feature type="transmembrane region" description="Helical" evidence="2">
    <location>
        <begin position="208"/>
        <end position="230"/>
    </location>
</feature>
<name>A0ABT1AZX2_9FLAO</name>